<evidence type="ECO:0000259" key="8">
    <source>
        <dbReference type="Pfam" id="PF00852"/>
    </source>
</evidence>
<evidence type="ECO:0000256" key="1">
    <source>
        <dbReference type="ARBA" id="ARBA00004323"/>
    </source>
</evidence>
<keyword evidence="7" id="KW-0812">Transmembrane</keyword>
<dbReference type="EMBL" id="CP111023">
    <property type="protein sequence ID" value="WAR21083.1"/>
    <property type="molecule type" value="Genomic_DNA"/>
</dbReference>
<comment type="subcellular location">
    <subcellularLocation>
        <location evidence="1">Golgi apparatus membrane</location>
        <topology evidence="1">Single-pass type II membrane protein</topology>
    </subcellularLocation>
    <subcellularLocation>
        <location evidence="7">Golgi apparatus</location>
        <location evidence="7">Golgi stack membrane</location>
        <topology evidence="7">Single-pass type II membrane protein</topology>
    </subcellularLocation>
</comment>
<reference evidence="9" key="1">
    <citation type="submission" date="2022-11" db="EMBL/GenBank/DDBJ databases">
        <title>Centuries of genome instability and evolution in soft-shell clam transmissible cancer (bioRxiv).</title>
        <authorList>
            <person name="Hart S.F.M."/>
            <person name="Yonemitsu M.A."/>
            <person name="Giersch R.M."/>
            <person name="Beal B.F."/>
            <person name="Arriagada G."/>
            <person name="Davis B.W."/>
            <person name="Ostrander E.A."/>
            <person name="Goff S.P."/>
            <person name="Metzger M.J."/>
        </authorList>
    </citation>
    <scope>NUCLEOTIDE SEQUENCE</scope>
    <source>
        <strain evidence="9">MELC-2E11</strain>
        <tissue evidence="9">Siphon/mantle</tissue>
    </source>
</reference>
<dbReference type="Gene3D" id="3.40.50.11660">
    <property type="entry name" value="Glycosyl transferase family 10, C-terminal domain"/>
    <property type="match status" value="1"/>
</dbReference>
<comment type="similarity">
    <text evidence="3 7">Belongs to the glycosyltransferase 10 family.</text>
</comment>
<dbReference type="InterPro" id="IPR001503">
    <property type="entry name" value="Glyco_trans_10"/>
</dbReference>
<keyword evidence="6 7" id="KW-0333">Golgi apparatus</keyword>
<comment type="pathway">
    <text evidence="2">Protein modification; protein glycosylation.</text>
</comment>
<evidence type="ECO:0000256" key="5">
    <source>
        <dbReference type="ARBA" id="ARBA00022679"/>
    </source>
</evidence>
<dbReference type="PANTHER" id="PTHR48438:SF1">
    <property type="entry name" value="ALPHA-(1,3)-FUCOSYLTRANSFERASE C-RELATED"/>
    <property type="match status" value="1"/>
</dbReference>
<dbReference type="SUPFAM" id="SSF53756">
    <property type="entry name" value="UDP-Glycosyltransferase/glycogen phosphorylase"/>
    <property type="match status" value="1"/>
</dbReference>
<dbReference type="EC" id="2.4.1.-" evidence="7"/>
<evidence type="ECO:0000313" key="9">
    <source>
        <dbReference type="EMBL" id="WAR21083.1"/>
    </source>
</evidence>
<evidence type="ECO:0000256" key="6">
    <source>
        <dbReference type="ARBA" id="ARBA00023034"/>
    </source>
</evidence>
<name>A0ABY7FK83_MYAAR</name>
<keyword evidence="5 7" id="KW-0808">Transferase</keyword>
<feature type="domain" description="Fucosyltransferase C-terminal" evidence="8">
    <location>
        <begin position="16"/>
        <end position="126"/>
    </location>
</feature>
<evidence type="ECO:0000313" key="10">
    <source>
        <dbReference type="Proteomes" id="UP001164746"/>
    </source>
</evidence>
<proteinExistence type="inferred from homology"/>
<organism evidence="9 10">
    <name type="scientific">Mya arenaria</name>
    <name type="common">Soft-shell clam</name>
    <dbReference type="NCBI Taxonomy" id="6604"/>
    <lineage>
        <taxon>Eukaryota</taxon>
        <taxon>Metazoa</taxon>
        <taxon>Spiralia</taxon>
        <taxon>Lophotrochozoa</taxon>
        <taxon>Mollusca</taxon>
        <taxon>Bivalvia</taxon>
        <taxon>Autobranchia</taxon>
        <taxon>Heteroconchia</taxon>
        <taxon>Euheterodonta</taxon>
        <taxon>Imparidentia</taxon>
        <taxon>Neoheterodontei</taxon>
        <taxon>Myida</taxon>
        <taxon>Myoidea</taxon>
        <taxon>Myidae</taxon>
        <taxon>Mya</taxon>
    </lineage>
</organism>
<keyword evidence="4 7" id="KW-0328">Glycosyltransferase</keyword>
<dbReference type="Pfam" id="PF00852">
    <property type="entry name" value="Glyco_transf_10"/>
    <property type="match status" value="1"/>
</dbReference>
<evidence type="ECO:0000256" key="4">
    <source>
        <dbReference type="ARBA" id="ARBA00022676"/>
    </source>
</evidence>
<evidence type="ECO:0000256" key="3">
    <source>
        <dbReference type="ARBA" id="ARBA00008919"/>
    </source>
</evidence>
<keyword evidence="10" id="KW-1185">Reference proteome</keyword>
<dbReference type="PANTHER" id="PTHR48438">
    <property type="entry name" value="ALPHA-(1,3)-FUCOSYLTRANSFERASE C-RELATED"/>
    <property type="match status" value="1"/>
</dbReference>
<dbReference type="InterPro" id="IPR038577">
    <property type="entry name" value="GT10-like_C_sf"/>
</dbReference>
<gene>
    <name evidence="9" type="ORF">MAR_015057</name>
</gene>
<evidence type="ECO:0000256" key="7">
    <source>
        <dbReference type="RuleBase" id="RU003832"/>
    </source>
</evidence>
<dbReference type="Proteomes" id="UP001164746">
    <property type="component" value="Chromosome 12"/>
</dbReference>
<sequence length="137" mass="15790">MTLSLLPKTKPLSEFRCRTQSKQELYVKKLQNSGLDVDIYASCGEKKRAVLAKLIPKYKFYLAFENSFCSDYISEKFLRYYNHDWILVARGGANYRKVIPTQTYVNSAEFESPAKLAGYLINLASEVFERDTVMCTT</sequence>
<accession>A0ABY7FK83</accession>
<protein>
    <recommendedName>
        <fullName evidence="7">Fucosyltransferase</fullName>
        <ecNumber evidence="7">2.4.1.-</ecNumber>
    </recommendedName>
</protein>
<keyword evidence="7" id="KW-0472">Membrane</keyword>
<evidence type="ECO:0000256" key="2">
    <source>
        <dbReference type="ARBA" id="ARBA00004922"/>
    </source>
</evidence>
<dbReference type="InterPro" id="IPR055270">
    <property type="entry name" value="Glyco_tran_10_C"/>
</dbReference>